<reference evidence="2" key="1">
    <citation type="journal article" date="2021" name="PeerJ">
        <title>Extensive microbial diversity within the chicken gut microbiome revealed by metagenomics and culture.</title>
        <authorList>
            <person name="Gilroy R."/>
            <person name="Ravi A."/>
            <person name="Getino M."/>
            <person name="Pursley I."/>
            <person name="Horton D.L."/>
            <person name="Alikhan N.F."/>
            <person name="Baker D."/>
            <person name="Gharbi K."/>
            <person name="Hall N."/>
            <person name="Watson M."/>
            <person name="Adriaenssens E.M."/>
            <person name="Foster-Nyarko E."/>
            <person name="Jarju S."/>
            <person name="Secka A."/>
            <person name="Antonio M."/>
            <person name="Oren A."/>
            <person name="Chaudhuri R.R."/>
            <person name="La Ragione R."/>
            <person name="Hildebrand F."/>
            <person name="Pallen M.J."/>
        </authorList>
    </citation>
    <scope>NUCLEOTIDE SEQUENCE</scope>
    <source>
        <strain evidence="2">ChiGjej5B5-22894</strain>
    </source>
</reference>
<protein>
    <submittedName>
        <fullName evidence="2">ROK family transcriptional regulator</fullName>
    </submittedName>
</protein>
<dbReference type="SUPFAM" id="SSF53067">
    <property type="entry name" value="Actin-like ATPase domain"/>
    <property type="match status" value="1"/>
</dbReference>
<name>A0A921MXU5_9MICO</name>
<sequence length="311" mass="32267">MGTTGERRASATDAAILEIVRRRSETSRVEISRELGVTPATVTYAVKRLLAAGLLREAGFAQSKGGKRASLLRLNDQARWTIGCTIDADRLSLAGVDLTGALRARIAVPLGASPEPAEVGRALHRALTMIRPEGQAHSATGIGLAIPHGFGDHGPELLRELTEGLEIPFISANAPACAALGSFWSGEQPESGLCATVHVDAGLGLAILQDGRPLQPGPGSSSTLDHVGIDPDGAPCECGGRGCLHQFASARAILERAACHDGLAEDLGLRLTDASLSSDVVLIALAAARGEHRSREVLIGALEALAQAVWS</sequence>
<dbReference type="InterPro" id="IPR000600">
    <property type="entry name" value="ROK"/>
</dbReference>
<organism evidence="2 3">
    <name type="scientific">Brachybacterium massiliense</name>
    <dbReference type="NCBI Taxonomy" id="1755098"/>
    <lineage>
        <taxon>Bacteria</taxon>
        <taxon>Bacillati</taxon>
        <taxon>Actinomycetota</taxon>
        <taxon>Actinomycetes</taxon>
        <taxon>Micrococcales</taxon>
        <taxon>Dermabacteraceae</taxon>
        <taxon>Brachybacterium</taxon>
    </lineage>
</organism>
<dbReference type="InterPro" id="IPR043129">
    <property type="entry name" value="ATPase_NBD"/>
</dbReference>
<dbReference type="EMBL" id="DYUE01000263">
    <property type="protein sequence ID" value="HJG92299.1"/>
    <property type="molecule type" value="Genomic_DNA"/>
</dbReference>
<reference evidence="2" key="2">
    <citation type="submission" date="2021-09" db="EMBL/GenBank/DDBJ databases">
        <authorList>
            <person name="Gilroy R."/>
        </authorList>
    </citation>
    <scope>NUCLEOTIDE SEQUENCE</scope>
    <source>
        <strain evidence="2">ChiGjej5B5-22894</strain>
    </source>
</reference>
<dbReference type="InterPro" id="IPR036388">
    <property type="entry name" value="WH-like_DNA-bd_sf"/>
</dbReference>
<dbReference type="AlphaFoldDB" id="A0A921MXU5"/>
<dbReference type="Pfam" id="PF00480">
    <property type="entry name" value="ROK"/>
    <property type="match status" value="1"/>
</dbReference>
<proteinExistence type="inferred from homology"/>
<dbReference type="InterPro" id="IPR011991">
    <property type="entry name" value="ArsR-like_HTH"/>
</dbReference>
<dbReference type="PANTHER" id="PTHR18964">
    <property type="entry name" value="ROK (REPRESSOR, ORF, KINASE) FAMILY"/>
    <property type="match status" value="1"/>
</dbReference>
<feature type="non-terminal residue" evidence="2">
    <location>
        <position position="311"/>
    </location>
</feature>
<dbReference type="PANTHER" id="PTHR18964:SF149">
    <property type="entry name" value="BIFUNCTIONAL UDP-N-ACETYLGLUCOSAMINE 2-EPIMERASE_N-ACETYLMANNOSAMINE KINASE"/>
    <property type="match status" value="1"/>
</dbReference>
<dbReference type="Proteomes" id="UP000742460">
    <property type="component" value="Unassembled WGS sequence"/>
</dbReference>
<accession>A0A921MXU5</accession>
<dbReference type="SUPFAM" id="SSF46785">
    <property type="entry name" value="Winged helix' DNA-binding domain"/>
    <property type="match status" value="1"/>
</dbReference>
<dbReference type="Pfam" id="PF13412">
    <property type="entry name" value="HTH_24"/>
    <property type="match status" value="1"/>
</dbReference>
<evidence type="ECO:0000256" key="1">
    <source>
        <dbReference type="ARBA" id="ARBA00006479"/>
    </source>
</evidence>
<evidence type="ECO:0000313" key="3">
    <source>
        <dbReference type="Proteomes" id="UP000742460"/>
    </source>
</evidence>
<dbReference type="InterPro" id="IPR036390">
    <property type="entry name" value="WH_DNA-bd_sf"/>
</dbReference>
<comment type="similarity">
    <text evidence="1">Belongs to the ROK (NagC/XylR) family.</text>
</comment>
<comment type="caution">
    <text evidence="2">The sequence shown here is derived from an EMBL/GenBank/DDBJ whole genome shotgun (WGS) entry which is preliminary data.</text>
</comment>
<dbReference type="Gene3D" id="3.30.420.40">
    <property type="match status" value="2"/>
</dbReference>
<evidence type="ECO:0000313" key="2">
    <source>
        <dbReference type="EMBL" id="HJG92299.1"/>
    </source>
</evidence>
<dbReference type="CDD" id="cd00090">
    <property type="entry name" value="HTH_ARSR"/>
    <property type="match status" value="1"/>
</dbReference>
<dbReference type="Gene3D" id="1.10.10.10">
    <property type="entry name" value="Winged helix-like DNA-binding domain superfamily/Winged helix DNA-binding domain"/>
    <property type="match status" value="1"/>
</dbReference>
<gene>
    <name evidence="2" type="ORF">K8V81_11330</name>
</gene>